<gene>
    <name evidence="2" type="ORF">ACMD2_02606</name>
</gene>
<accession>A0A199V7K7</accession>
<name>A0A199V7K7_ANACO</name>
<feature type="region of interest" description="Disordered" evidence="1">
    <location>
        <begin position="1"/>
        <end position="49"/>
    </location>
</feature>
<comment type="caution">
    <text evidence="2">The sequence shown here is derived from an EMBL/GenBank/DDBJ whole genome shotgun (WGS) entry which is preliminary data.</text>
</comment>
<protein>
    <submittedName>
        <fullName evidence="2">Uncharacterized protein</fullName>
    </submittedName>
</protein>
<proteinExistence type="predicted"/>
<dbReference type="AlphaFoldDB" id="A0A199V7K7"/>
<dbReference type="Proteomes" id="UP000092600">
    <property type="component" value="Unassembled WGS sequence"/>
</dbReference>
<dbReference type="EMBL" id="LSRQ01002888">
    <property type="protein sequence ID" value="OAY72998.1"/>
    <property type="molecule type" value="Genomic_DNA"/>
</dbReference>
<evidence type="ECO:0000256" key="1">
    <source>
        <dbReference type="SAM" id="MobiDB-lite"/>
    </source>
</evidence>
<evidence type="ECO:0000313" key="3">
    <source>
        <dbReference type="Proteomes" id="UP000092600"/>
    </source>
</evidence>
<dbReference type="STRING" id="4615.A0A199V7K7"/>
<reference evidence="2 3" key="1">
    <citation type="journal article" date="2016" name="DNA Res.">
        <title>The draft genome of MD-2 pineapple using hybrid error correction of long reads.</title>
        <authorList>
            <person name="Redwan R.M."/>
            <person name="Saidin A."/>
            <person name="Kumar S.V."/>
        </authorList>
    </citation>
    <scope>NUCLEOTIDE SEQUENCE [LARGE SCALE GENOMIC DNA]</scope>
    <source>
        <strain evidence="3">cv. MD2</strain>
        <tissue evidence="2">Leaf</tissue>
    </source>
</reference>
<evidence type="ECO:0000313" key="2">
    <source>
        <dbReference type="EMBL" id="OAY72998.1"/>
    </source>
</evidence>
<dbReference type="PANTHER" id="PTHR34554:SF2">
    <property type="entry name" value="RGS1-HXK1-INTERACTING PROTEIN 1"/>
    <property type="match status" value="1"/>
</dbReference>
<feature type="compositionally biased region" description="Pro residues" evidence="1">
    <location>
        <begin position="11"/>
        <end position="21"/>
    </location>
</feature>
<organism evidence="2 3">
    <name type="scientific">Ananas comosus</name>
    <name type="common">Pineapple</name>
    <name type="synonym">Ananas ananas</name>
    <dbReference type="NCBI Taxonomy" id="4615"/>
    <lineage>
        <taxon>Eukaryota</taxon>
        <taxon>Viridiplantae</taxon>
        <taxon>Streptophyta</taxon>
        <taxon>Embryophyta</taxon>
        <taxon>Tracheophyta</taxon>
        <taxon>Spermatophyta</taxon>
        <taxon>Magnoliopsida</taxon>
        <taxon>Liliopsida</taxon>
        <taxon>Poales</taxon>
        <taxon>Bromeliaceae</taxon>
        <taxon>Bromelioideae</taxon>
        <taxon>Ananas</taxon>
    </lineage>
</organism>
<dbReference type="PANTHER" id="PTHR34554">
    <property type="entry name" value="RGS1-HXK1-INTERACTING PROTEIN 1"/>
    <property type="match status" value="1"/>
</dbReference>
<dbReference type="InterPro" id="IPR053284">
    <property type="entry name" value="RGS1-HXK1_interactor"/>
</dbReference>
<sequence length="242" mass="27084">MAAEAASRSTPRPPPDPSPPRPKQEESSIPWRARSGEVSLGSARSPQESAPWPLLKLQNLIPTVKSQYKVYEDAFVEKVKEGILLAREHPVEVCGVAVAAGFILLPGPRRFLLRQTIGRFKTEKQLLTEAELRLKEFSESVEELKKDSTNILKRTGFGEEHLQRGSTNLRSTGRQIQRLVNSTYKVGATAEDLMHRLRTIPGRDSLELRAEASVASMASDLKNQRRELQQKIVKISELGIRV</sequence>